<feature type="domain" description="Histidine kinase" evidence="10">
    <location>
        <begin position="753"/>
        <end position="969"/>
    </location>
</feature>
<dbReference type="NCBIfam" id="TIGR00229">
    <property type="entry name" value="sensory_box"/>
    <property type="match status" value="1"/>
</dbReference>
<dbReference type="Gene3D" id="3.30.450.20">
    <property type="entry name" value="PAS domain"/>
    <property type="match status" value="1"/>
</dbReference>
<dbReference type="SUPFAM" id="SSF55781">
    <property type="entry name" value="GAF domain-like"/>
    <property type="match status" value="1"/>
</dbReference>
<evidence type="ECO:0000256" key="7">
    <source>
        <dbReference type="ARBA" id="ARBA00022840"/>
    </source>
</evidence>
<keyword evidence="5" id="KW-0547">Nucleotide-binding</keyword>
<evidence type="ECO:0000256" key="3">
    <source>
        <dbReference type="ARBA" id="ARBA00022553"/>
    </source>
</evidence>
<dbReference type="Gene3D" id="3.30.450.40">
    <property type="match status" value="1"/>
</dbReference>
<dbReference type="PROSITE" id="PS50112">
    <property type="entry name" value="PAS"/>
    <property type="match status" value="1"/>
</dbReference>
<dbReference type="PROSITE" id="PS50109">
    <property type="entry name" value="HIS_KIN"/>
    <property type="match status" value="1"/>
</dbReference>
<dbReference type="Gene3D" id="1.10.287.130">
    <property type="match status" value="1"/>
</dbReference>
<dbReference type="SMART" id="SM00091">
    <property type="entry name" value="PAS"/>
    <property type="match status" value="1"/>
</dbReference>
<protein>
    <recommendedName>
        <fullName evidence="2">histidine kinase</fullName>
        <ecNumber evidence="2">2.7.13.3</ecNumber>
    </recommendedName>
</protein>
<evidence type="ECO:0000256" key="6">
    <source>
        <dbReference type="ARBA" id="ARBA00022777"/>
    </source>
</evidence>
<dbReference type="SUPFAM" id="SSF47384">
    <property type="entry name" value="Homodimeric domain of signal transducing histidine kinase"/>
    <property type="match status" value="1"/>
</dbReference>
<proteinExistence type="predicted"/>
<keyword evidence="9" id="KW-1133">Transmembrane helix</keyword>
<dbReference type="Pfam" id="PF02518">
    <property type="entry name" value="HATPase_c"/>
    <property type="match status" value="1"/>
</dbReference>
<dbReference type="SMART" id="SM00387">
    <property type="entry name" value="HATPase_c"/>
    <property type="match status" value="1"/>
</dbReference>
<evidence type="ECO:0000256" key="4">
    <source>
        <dbReference type="ARBA" id="ARBA00022679"/>
    </source>
</evidence>
<dbReference type="GO" id="GO:0005524">
    <property type="term" value="F:ATP binding"/>
    <property type="evidence" value="ECO:0007669"/>
    <property type="project" value="UniProtKB-KW"/>
</dbReference>
<dbReference type="InterPro" id="IPR035965">
    <property type="entry name" value="PAS-like_dom_sf"/>
</dbReference>
<dbReference type="PRINTS" id="PR00344">
    <property type="entry name" value="BCTRLSENSOR"/>
</dbReference>
<dbReference type="InterPro" id="IPR036097">
    <property type="entry name" value="HisK_dim/P_sf"/>
</dbReference>
<evidence type="ECO:0000256" key="9">
    <source>
        <dbReference type="SAM" id="Phobius"/>
    </source>
</evidence>
<feature type="domain" description="PAS" evidence="11">
    <location>
        <begin position="618"/>
        <end position="672"/>
    </location>
</feature>
<name>A0A1I6MK09_9BACT</name>
<feature type="transmembrane region" description="Helical" evidence="9">
    <location>
        <begin position="193"/>
        <end position="217"/>
    </location>
</feature>
<dbReference type="EC" id="2.7.13.3" evidence="2"/>
<keyword evidence="3" id="KW-0597">Phosphoprotein</keyword>
<evidence type="ECO:0000256" key="8">
    <source>
        <dbReference type="ARBA" id="ARBA00023012"/>
    </source>
</evidence>
<dbReference type="GO" id="GO:0000155">
    <property type="term" value="F:phosphorelay sensor kinase activity"/>
    <property type="evidence" value="ECO:0007669"/>
    <property type="project" value="InterPro"/>
</dbReference>
<dbReference type="PANTHER" id="PTHR43065">
    <property type="entry name" value="SENSOR HISTIDINE KINASE"/>
    <property type="match status" value="1"/>
</dbReference>
<dbReference type="InterPro" id="IPR003661">
    <property type="entry name" value="HisK_dim/P_dom"/>
</dbReference>
<keyword evidence="6" id="KW-0418">Kinase</keyword>
<comment type="catalytic activity">
    <reaction evidence="1">
        <text>ATP + protein L-histidine = ADP + protein N-phospho-L-histidine.</text>
        <dbReference type="EC" id="2.7.13.3"/>
    </reaction>
</comment>
<feature type="transmembrane region" description="Helical" evidence="9">
    <location>
        <begin position="229"/>
        <end position="253"/>
    </location>
</feature>
<reference evidence="12 13" key="1">
    <citation type="submission" date="2016-10" db="EMBL/GenBank/DDBJ databases">
        <authorList>
            <person name="de Groot N.N."/>
        </authorList>
    </citation>
    <scope>NUCLEOTIDE SEQUENCE [LARGE SCALE GENOMIC DNA]</scope>
    <source>
        <strain evidence="12 13">DSM 21001</strain>
    </source>
</reference>
<dbReference type="Pfam" id="PF01590">
    <property type="entry name" value="GAF"/>
    <property type="match status" value="1"/>
</dbReference>
<evidence type="ECO:0000259" key="10">
    <source>
        <dbReference type="PROSITE" id="PS50109"/>
    </source>
</evidence>
<dbReference type="STRING" id="474950.SAMN05421771_2836"/>
<dbReference type="InterPro" id="IPR003018">
    <property type="entry name" value="GAF"/>
</dbReference>
<keyword evidence="9" id="KW-0472">Membrane</keyword>
<dbReference type="Pfam" id="PF00512">
    <property type="entry name" value="HisKA"/>
    <property type="match status" value="1"/>
</dbReference>
<evidence type="ECO:0000256" key="1">
    <source>
        <dbReference type="ARBA" id="ARBA00000085"/>
    </source>
</evidence>
<dbReference type="InterPro" id="IPR029016">
    <property type="entry name" value="GAF-like_dom_sf"/>
</dbReference>
<dbReference type="PANTHER" id="PTHR43065:SF42">
    <property type="entry name" value="TWO-COMPONENT SENSOR PPRA"/>
    <property type="match status" value="1"/>
</dbReference>
<dbReference type="SMART" id="SM00065">
    <property type="entry name" value="GAF"/>
    <property type="match status" value="1"/>
</dbReference>
<keyword evidence="8" id="KW-0902">Two-component regulatory system</keyword>
<dbReference type="CDD" id="cd00130">
    <property type="entry name" value="PAS"/>
    <property type="match status" value="1"/>
</dbReference>
<dbReference type="GO" id="GO:0006355">
    <property type="term" value="P:regulation of DNA-templated transcription"/>
    <property type="evidence" value="ECO:0007669"/>
    <property type="project" value="InterPro"/>
</dbReference>
<dbReference type="SMART" id="SM00388">
    <property type="entry name" value="HisKA"/>
    <property type="match status" value="1"/>
</dbReference>
<dbReference type="InterPro" id="IPR005467">
    <property type="entry name" value="His_kinase_dom"/>
</dbReference>
<dbReference type="InterPro" id="IPR036890">
    <property type="entry name" value="HATPase_C_sf"/>
</dbReference>
<dbReference type="EMBL" id="FOZL01000001">
    <property type="protein sequence ID" value="SFS16056.1"/>
    <property type="molecule type" value="Genomic_DNA"/>
</dbReference>
<dbReference type="InterPro" id="IPR000014">
    <property type="entry name" value="PAS"/>
</dbReference>
<dbReference type="Pfam" id="PF00989">
    <property type="entry name" value="PAS"/>
    <property type="match status" value="1"/>
</dbReference>
<dbReference type="RefSeq" id="WP_089839774.1">
    <property type="nucleotide sequence ID" value="NZ_FOZL01000001.1"/>
</dbReference>
<dbReference type="OrthoDB" id="9784397at2"/>
<dbReference type="InterPro" id="IPR004358">
    <property type="entry name" value="Sig_transdc_His_kin-like_C"/>
</dbReference>
<dbReference type="SUPFAM" id="SSF55785">
    <property type="entry name" value="PYP-like sensor domain (PAS domain)"/>
    <property type="match status" value="1"/>
</dbReference>
<feature type="transmembrane region" description="Helical" evidence="9">
    <location>
        <begin position="265"/>
        <end position="284"/>
    </location>
</feature>
<dbReference type="AlphaFoldDB" id="A0A1I6MK09"/>
<keyword evidence="13" id="KW-1185">Reference proteome</keyword>
<dbReference type="SUPFAM" id="SSF55874">
    <property type="entry name" value="ATPase domain of HSP90 chaperone/DNA topoisomerase II/histidine kinase"/>
    <property type="match status" value="1"/>
</dbReference>
<evidence type="ECO:0000256" key="2">
    <source>
        <dbReference type="ARBA" id="ARBA00012438"/>
    </source>
</evidence>
<feature type="transmembrane region" description="Helical" evidence="9">
    <location>
        <begin position="168"/>
        <end position="187"/>
    </location>
</feature>
<evidence type="ECO:0000256" key="5">
    <source>
        <dbReference type="ARBA" id="ARBA00022741"/>
    </source>
</evidence>
<organism evidence="12 13">
    <name type="scientific">Granulicella pectinivorans</name>
    <dbReference type="NCBI Taxonomy" id="474950"/>
    <lineage>
        <taxon>Bacteria</taxon>
        <taxon>Pseudomonadati</taxon>
        <taxon>Acidobacteriota</taxon>
        <taxon>Terriglobia</taxon>
        <taxon>Terriglobales</taxon>
        <taxon>Acidobacteriaceae</taxon>
        <taxon>Granulicella</taxon>
    </lineage>
</organism>
<dbReference type="InterPro" id="IPR013767">
    <property type="entry name" value="PAS_fold"/>
</dbReference>
<dbReference type="CDD" id="cd00082">
    <property type="entry name" value="HisKA"/>
    <property type="match status" value="1"/>
</dbReference>
<dbReference type="Proteomes" id="UP000199024">
    <property type="component" value="Unassembled WGS sequence"/>
</dbReference>
<keyword evidence="4" id="KW-0808">Transferase</keyword>
<evidence type="ECO:0000259" key="11">
    <source>
        <dbReference type="PROSITE" id="PS50112"/>
    </source>
</evidence>
<sequence>MKEVFQTRVLALALAIATLGACVLAGLNLSYESSFEVPSDGIWWIEAQNGLRAEHVPAGSPGERAGIRKGDILQSITSGVIHPTTHLAAYERELQHSGTWSHALYNIARPLNGSVQNPQQFAKLDIQVYLEPVDRSVYQPFRLMALVYLAIGLYVLFRRWTAPKSTHFFVFCLVSFVLYTFRYTGQFDTFDWTIFWCSIVASGLQPALFLHFALTFSENPRRHGWLRRNLAALALYVPGAVLLILQIVAIQIWSATELLRHRLDQLAVGYLALYYVIAAVVFSIRYRRTQFPLQRQQLKWLTRGTLLAVVPFTALYVIPYLADWNVPALLVKISGLSLVLIPLTFAWAIVRYRLMDVDLIFKRGVTYTLATATIVGLYFGVVGLTADILRSRLQSLGNWGLITAIVVTGLLFDPVKRWIQGQVDRIFDRKRFDYRETLVDFGRGLNSQTDLNALLSAIVERLPQTLLVSRVAVFLDESENGTHGRQNFRLAASHGLNNFRTGEAETLDTSFFHFDQYGAENHLFLENPHHALSLPDTQREAASRLDLNYYLPCRVANREGAGTRTVAVIGLGRTNDGAYLSSEDVELLESLAGYIGIAIQNAKLYSRLEQNLAEFERLKEFHENIVESIEIGIFAVDLDDRIESWNAQMETMYGTPRVAALRQHLSAIFPPEFVARLDSVREDTGTHTLYKFHVTLPSGETRIANIAIAPLVTRDFLKVGRIILVDDITDRIQLETQLTQAEKLSSIGLLAAGVAHEVNTPLAVISSYTQMLAKHLRDDAKVAPVLEKIIQQTFRASEIANGLLNFSRTSGSEFTSLDVNQLLRDTTTLLEHQFKTTQIQLHIELDPHLPRIHGNQGKLQQVILNLMLNAKDSMHGKPNATITIRTGQEPGKVFAIIQDCGAGIERAHLNRIYDPFFTTKVKPQEGQHKGTGLGLAVTYGIMQEHAGKIQVESELGIGTTFRLEFPTAGVRKAESGIPLTATTLSEASKDKIHA</sequence>
<dbReference type="PROSITE" id="PS51257">
    <property type="entry name" value="PROKAR_LIPOPROTEIN"/>
    <property type="match status" value="1"/>
</dbReference>
<keyword evidence="9" id="KW-0812">Transmembrane</keyword>
<gene>
    <name evidence="12" type="ORF">SAMN05421771_2836</name>
</gene>
<feature type="transmembrane region" description="Helical" evidence="9">
    <location>
        <begin position="328"/>
        <end position="352"/>
    </location>
</feature>
<keyword evidence="7" id="KW-0067">ATP-binding</keyword>
<evidence type="ECO:0000313" key="12">
    <source>
        <dbReference type="EMBL" id="SFS16056.1"/>
    </source>
</evidence>
<accession>A0A1I6MK09</accession>
<feature type="transmembrane region" description="Helical" evidence="9">
    <location>
        <begin position="137"/>
        <end position="156"/>
    </location>
</feature>
<evidence type="ECO:0000313" key="13">
    <source>
        <dbReference type="Proteomes" id="UP000199024"/>
    </source>
</evidence>
<dbReference type="Gene3D" id="3.30.565.10">
    <property type="entry name" value="Histidine kinase-like ATPase, C-terminal domain"/>
    <property type="match status" value="1"/>
</dbReference>
<dbReference type="InterPro" id="IPR003594">
    <property type="entry name" value="HATPase_dom"/>
</dbReference>
<feature type="transmembrane region" description="Helical" evidence="9">
    <location>
        <begin position="364"/>
        <end position="384"/>
    </location>
</feature>
<feature type="transmembrane region" description="Helical" evidence="9">
    <location>
        <begin position="305"/>
        <end position="322"/>
    </location>
</feature>